<dbReference type="AlphaFoldDB" id="A0A0A7SYX9"/>
<dbReference type="PATRIC" id="fig|1360.113.peg.93"/>
<dbReference type="EMBL" id="CP015904">
    <property type="protein sequence ID" value="ARE12451.1"/>
    <property type="molecule type" value="Genomic_DNA"/>
</dbReference>
<dbReference type="RefSeq" id="WP_021723286.1">
    <property type="nucleotide sequence ID" value="NZ_BAABQR010000003.1"/>
</dbReference>
<feature type="transmembrane region" description="Helical" evidence="1">
    <location>
        <begin position="97"/>
        <end position="114"/>
    </location>
</feature>
<evidence type="ECO:0000313" key="2">
    <source>
        <dbReference type="EMBL" id="ARE12451.1"/>
    </source>
</evidence>
<keyword evidence="1" id="KW-0812">Transmembrane</keyword>
<evidence type="ECO:0000256" key="1">
    <source>
        <dbReference type="SAM" id="Phobius"/>
    </source>
</evidence>
<feature type="transmembrane region" description="Helical" evidence="1">
    <location>
        <begin position="70"/>
        <end position="88"/>
    </location>
</feature>
<feature type="transmembrane region" description="Helical" evidence="1">
    <location>
        <begin position="378"/>
        <end position="397"/>
    </location>
</feature>
<evidence type="ECO:0008006" key="6">
    <source>
        <dbReference type="Google" id="ProtNLM"/>
    </source>
</evidence>
<proteinExistence type="predicted"/>
<feature type="transmembrane region" description="Helical" evidence="1">
    <location>
        <begin position="319"/>
        <end position="340"/>
    </location>
</feature>
<reference evidence="3 4" key="1">
    <citation type="submission" date="2015-01" db="EMBL/GenBank/DDBJ databases">
        <title>Lactococcus lactis subsp.lactis JCM 5805 whole genome shotgun sequence.</title>
        <authorList>
            <person name="Fujii T."/>
            <person name="Tomita Y."/>
            <person name="Ikushima S."/>
            <person name="Fujiwara D."/>
        </authorList>
    </citation>
    <scope>NUCLEOTIDE SEQUENCE [LARGE SCALE GENOMIC DNA]</scope>
    <source>
        <strain evidence="3 4">JCM 5805</strain>
    </source>
</reference>
<feature type="transmembrane region" description="Helical" evidence="1">
    <location>
        <begin position="347"/>
        <end position="366"/>
    </location>
</feature>
<accession>A0A0A7SYX9</accession>
<name>A0A0A7SYX9_LACLL</name>
<feature type="transmembrane region" description="Helical" evidence="1">
    <location>
        <begin position="120"/>
        <end position="140"/>
    </location>
</feature>
<organism evidence="3 4">
    <name type="scientific">Lactococcus lactis subsp. lactis</name>
    <name type="common">Streptococcus lactis</name>
    <dbReference type="NCBI Taxonomy" id="1360"/>
    <lineage>
        <taxon>Bacteria</taxon>
        <taxon>Bacillati</taxon>
        <taxon>Bacillota</taxon>
        <taxon>Bacilli</taxon>
        <taxon>Lactobacillales</taxon>
        <taxon>Streptococcaceae</taxon>
        <taxon>Lactococcus</taxon>
    </lineage>
</organism>
<evidence type="ECO:0000313" key="4">
    <source>
        <dbReference type="Proteomes" id="UP000031847"/>
    </source>
</evidence>
<dbReference type="Proteomes" id="UP000192067">
    <property type="component" value="Chromosome"/>
</dbReference>
<gene>
    <name evidence="3" type="ORF">JCM5805K_2881</name>
    <name evidence="2" type="ORF">LLUC11_0115</name>
</gene>
<feature type="transmembrane region" description="Helical" evidence="1">
    <location>
        <begin position="152"/>
        <end position="182"/>
    </location>
</feature>
<dbReference type="Proteomes" id="UP000031847">
    <property type="component" value="Unassembled WGS sequence"/>
</dbReference>
<feature type="transmembrane region" description="Helical" evidence="1">
    <location>
        <begin position="7"/>
        <end position="25"/>
    </location>
</feature>
<evidence type="ECO:0000313" key="5">
    <source>
        <dbReference type="Proteomes" id="UP000192067"/>
    </source>
</evidence>
<keyword evidence="1" id="KW-1133">Transmembrane helix</keyword>
<sequence length="414" mass="47045">MIKKENFPFLLIILFYILFFITNQVDWLGGDALWFSKVNSSPLTFAIDRYETWSSRFWIEGAVLQSSKNLLIFFILTIVFIFLLFYSISQLISFNKFISNLVLVLVFIILFPMVSLKSAGLIATIVNYVWPSALFAYWLMIDRQRNSEEKIAIYKIIIATLSLILSVFNEGLAIVLFLYLIIQVVIEKKEFFNPYRIVCLLVSLLSILNVLICPGNQKRGALEMAHWFPTFNHLSFFDKLLIQFNNIASNLIVSHNFIEILFLLLLLRAVQKKQILSVILSAVLIMLCKISQKLISDPLSVIVHHSSEKKFNYNITGKLLGPSVIFMIMIVMIVFVIILLDGKSKKSFVAIGSLAVTFSAGMAISLSPTLLASSDRPLLFLYFVIIFNCAILADDIIGFNKSKDSLNPVDEISK</sequence>
<reference evidence="2 5" key="2">
    <citation type="journal article" date="2017" name="BMC Genomics">
        <title>Comparative and functional genomics of the Lactococcus lactis taxon; insights into evolution and niche adaptation.</title>
        <authorList>
            <person name="Kelleher P."/>
            <person name="Bottacini F."/>
            <person name="Mahony J."/>
            <person name="Kilcawley K.N."/>
            <person name="van Sinderen D."/>
        </authorList>
    </citation>
    <scope>NUCLEOTIDE SEQUENCE [LARGE SCALE GENOMIC DNA]</scope>
    <source>
        <strain evidence="2 5">UC11</strain>
    </source>
</reference>
<feature type="transmembrane region" description="Helical" evidence="1">
    <location>
        <begin position="194"/>
        <end position="212"/>
    </location>
</feature>
<dbReference type="EMBL" id="BBSI01000041">
    <property type="protein sequence ID" value="GAM81756.1"/>
    <property type="molecule type" value="Genomic_DNA"/>
</dbReference>
<evidence type="ECO:0000313" key="3">
    <source>
        <dbReference type="EMBL" id="GAM81756.1"/>
    </source>
</evidence>
<keyword evidence="1" id="KW-0472">Membrane</keyword>
<protein>
    <recommendedName>
        <fullName evidence="6">Serotype determinant, transmembrane protein</fullName>
    </recommendedName>
</protein>